<evidence type="ECO:0000313" key="9">
    <source>
        <dbReference type="Proteomes" id="UP000549394"/>
    </source>
</evidence>
<keyword evidence="5 7" id="KW-0472">Membrane</keyword>
<evidence type="ECO:0000256" key="2">
    <source>
        <dbReference type="ARBA" id="ARBA00022679"/>
    </source>
</evidence>
<dbReference type="Proteomes" id="UP000549394">
    <property type="component" value="Unassembled WGS sequence"/>
</dbReference>
<sequence>MEDSFNSFTTVFKIESYDGSTLLQPIAQLIEFGLDKVNFFACQLLSIVIAYLFRIFCHPKQFSIRNRHIVQLFVGVSLLYFCFGKQISHVWLQLIISYGLLRYIKTGLSEKIVLVWCMGHLSFCHYLRAHYTDGNYNIDISAPLMICVQRLTSLAMNISDGKRNDQGNDVKKLSHKKDIIIKEVPTFLEVASYVFSFHTLLSGPLIFYKDYDNFITGRNLCDKNGSKLKPEPNPNYLFKKWFMLYLFHWSNLMKYELTWKLAESANVAAGLGFQGYKENGEEDWNGADNLSFWEFEISSSINRCVATWNITTNVWLKYVVYERVPFFQKWAVFGFSAIWHGFQVGYYVCAISCMILRSIERRIRKNFIPLMEKFPGSLQIFFRIIGLVAFKLGCAFCGMPFQFLDMELYLKTMKYVQLMIPLFYVLN</sequence>
<proteinExistence type="predicted"/>
<reference evidence="8 9" key="1">
    <citation type="submission" date="2020-08" db="EMBL/GenBank/DDBJ databases">
        <authorList>
            <person name="Hejnol A."/>
        </authorList>
    </citation>
    <scope>NUCLEOTIDE SEQUENCE [LARGE SCALE GENOMIC DNA]</scope>
</reference>
<dbReference type="OrthoDB" id="286734at2759"/>
<comment type="caution">
    <text evidence="8">The sequence shown here is derived from an EMBL/GenBank/DDBJ whole genome shotgun (WGS) entry which is preliminary data.</text>
</comment>
<dbReference type="PANTHER" id="PTHR13906">
    <property type="entry name" value="PORCUPINE"/>
    <property type="match status" value="1"/>
</dbReference>
<keyword evidence="3 7" id="KW-0812">Transmembrane</keyword>
<evidence type="ECO:0000256" key="6">
    <source>
        <dbReference type="ARBA" id="ARBA00023315"/>
    </source>
</evidence>
<evidence type="ECO:0000256" key="7">
    <source>
        <dbReference type="SAM" id="Phobius"/>
    </source>
</evidence>
<evidence type="ECO:0000256" key="1">
    <source>
        <dbReference type="ARBA" id="ARBA00004141"/>
    </source>
</evidence>
<keyword evidence="9" id="KW-1185">Reference proteome</keyword>
<dbReference type="PANTHER" id="PTHR13906:SF4">
    <property type="entry name" value="LYSOPHOSPHOLIPID ACYLTRANSFERASE 6"/>
    <property type="match status" value="1"/>
</dbReference>
<accession>A0A7I8VWS7</accession>
<evidence type="ECO:0000256" key="4">
    <source>
        <dbReference type="ARBA" id="ARBA00022989"/>
    </source>
</evidence>
<dbReference type="EMBL" id="CAJFCJ010000009">
    <property type="protein sequence ID" value="CAD5119043.1"/>
    <property type="molecule type" value="Genomic_DNA"/>
</dbReference>
<feature type="transmembrane region" description="Helical" evidence="7">
    <location>
        <begin position="380"/>
        <end position="402"/>
    </location>
</feature>
<name>A0A7I8VWS7_9ANNE</name>
<dbReference type="GO" id="GO:0016020">
    <property type="term" value="C:membrane"/>
    <property type="evidence" value="ECO:0007669"/>
    <property type="project" value="UniProtKB-SubCell"/>
</dbReference>
<feature type="transmembrane region" description="Helical" evidence="7">
    <location>
        <begin position="69"/>
        <end position="92"/>
    </location>
</feature>
<comment type="subcellular location">
    <subcellularLocation>
        <location evidence="1">Membrane</location>
        <topology evidence="1">Multi-pass membrane protein</topology>
    </subcellularLocation>
</comment>
<feature type="transmembrane region" description="Helical" evidence="7">
    <location>
        <begin position="330"/>
        <end position="359"/>
    </location>
</feature>
<dbReference type="GO" id="GO:0030258">
    <property type="term" value="P:lipid modification"/>
    <property type="evidence" value="ECO:0007669"/>
    <property type="project" value="TreeGrafter"/>
</dbReference>
<evidence type="ECO:0000256" key="5">
    <source>
        <dbReference type="ARBA" id="ARBA00023136"/>
    </source>
</evidence>
<dbReference type="AlphaFoldDB" id="A0A7I8VWS7"/>
<keyword evidence="2" id="KW-0808">Transferase</keyword>
<dbReference type="GO" id="GO:0016746">
    <property type="term" value="F:acyltransferase activity"/>
    <property type="evidence" value="ECO:0007669"/>
    <property type="project" value="UniProtKB-KW"/>
</dbReference>
<feature type="transmembrane region" description="Helical" evidence="7">
    <location>
        <begin position="37"/>
        <end position="57"/>
    </location>
</feature>
<protein>
    <submittedName>
        <fullName evidence="8">DgyrCDS7692</fullName>
    </submittedName>
</protein>
<evidence type="ECO:0000313" key="8">
    <source>
        <dbReference type="EMBL" id="CAD5119043.1"/>
    </source>
</evidence>
<evidence type="ECO:0000256" key="3">
    <source>
        <dbReference type="ARBA" id="ARBA00022692"/>
    </source>
</evidence>
<dbReference type="Pfam" id="PF03062">
    <property type="entry name" value="MBOAT"/>
    <property type="match status" value="1"/>
</dbReference>
<keyword evidence="4 7" id="KW-1133">Transmembrane helix</keyword>
<keyword evidence="6" id="KW-0012">Acyltransferase</keyword>
<gene>
    <name evidence="8" type="ORF">DGYR_LOCUS7336</name>
</gene>
<dbReference type="InterPro" id="IPR004299">
    <property type="entry name" value="MBOAT_fam"/>
</dbReference>
<organism evidence="8 9">
    <name type="scientific">Dimorphilus gyrociliatus</name>
    <dbReference type="NCBI Taxonomy" id="2664684"/>
    <lineage>
        <taxon>Eukaryota</taxon>
        <taxon>Metazoa</taxon>
        <taxon>Spiralia</taxon>
        <taxon>Lophotrochozoa</taxon>
        <taxon>Annelida</taxon>
        <taxon>Polychaeta</taxon>
        <taxon>Polychaeta incertae sedis</taxon>
        <taxon>Dinophilidae</taxon>
        <taxon>Dimorphilus</taxon>
    </lineage>
</organism>
<dbReference type="InterPro" id="IPR049941">
    <property type="entry name" value="LPLAT_7/PORCN-like"/>
</dbReference>